<keyword evidence="4 8" id="KW-0812">Transmembrane</keyword>
<feature type="transmembrane region" description="Helical" evidence="8">
    <location>
        <begin position="1313"/>
        <end position="1339"/>
    </location>
</feature>
<dbReference type="EMBL" id="KZ819205">
    <property type="protein sequence ID" value="PWY97575.1"/>
    <property type="molecule type" value="Genomic_DNA"/>
</dbReference>
<feature type="compositionally biased region" description="Basic and acidic residues" evidence="7">
    <location>
        <begin position="553"/>
        <end position="571"/>
    </location>
</feature>
<evidence type="ECO:0000256" key="1">
    <source>
        <dbReference type="ARBA" id="ARBA00004651"/>
    </source>
</evidence>
<feature type="compositionally biased region" description="Polar residues" evidence="7">
    <location>
        <begin position="30"/>
        <end position="39"/>
    </location>
</feature>
<feature type="compositionally biased region" description="Basic and acidic residues" evidence="7">
    <location>
        <begin position="1"/>
        <end position="11"/>
    </location>
</feature>
<dbReference type="CDD" id="cd06174">
    <property type="entry name" value="MFS"/>
    <property type="match status" value="1"/>
</dbReference>
<feature type="transmembrane region" description="Helical" evidence="8">
    <location>
        <begin position="982"/>
        <end position="1006"/>
    </location>
</feature>
<feature type="region of interest" description="Disordered" evidence="7">
    <location>
        <begin position="712"/>
        <end position="735"/>
    </location>
</feature>
<keyword evidence="2" id="KW-0813">Transport</keyword>
<feature type="transmembrane region" description="Helical" evidence="8">
    <location>
        <begin position="1209"/>
        <end position="1230"/>
    </location>
</feature>
<feature type="transmembrane region" description="Helical" evidence="8">
    <location>
        <begin position="1405"/>
        <end position="1430"/>
    </location>
</feature>
<proteinExistence type="predicted"/>
<feature type="region of interest" description="Disordered" evidence="7">
    <location>
        <begin position="1"/>
        <end position="253"/>
    </location>
</feature>
<sequence>MSSQKTGDRDWVLSSSSSTPANQPLRHKQGSISRGTSLQRIPEAAAEHDSPRLPSASVSNTNTASLPLARNALPIQSTVRGGPSRHHTRTVSDDHVRTLPRNFDPITGRKVDTRSSRPGGSADFPNPFAAGYRRDSETSTSQLQRRASETYNATSSPQMLRQAQMYDQHQSSSQPMQSESAARAFQDVGEIPPTPPLGSGSRAPQFFGVSRKQVPEYSRSRDTEYARRRESFPPSSWSSSDSTPTPTASSVAAARERNAKIEAELMPIQLIHPSAFTRPQQQQPQQQNAQSTSVMMAPEATVSAIKASAAPYAPIKPSLLSAPPIRSDSNDTAYSGETIALADGTQIPTVRTDFQNMKRISLPKSSASAEASTEMQRVPSVGGHVLGQTNVAILPRKDGTARAIYSPTPQTLVAARKQATLLTVPSTHVAGELDQGIPSPLSGSVPPPRAPQIPHTLKFRKSEPSIGSPAPSVPQHDEPVVAPETLASTQAKSDETDVRTRERSQTIGYRNDPRRNTFGEVQPALLEEANRKLFIYQQQQQQQIAEVQPKRRSAQEEENRARGPGSEKDRSATTQTDAIVRRESTASQRSRRDSIGSATTAFDSPTREEFPASVRNSVAKRRSSIEGGGKSGPEFADKRNIVAGGVVAPPSDVPEMQEPATDDEETVESDGTEFEPESKPVQQLVIDTYTSDADNAGQAEFRFIPISAVKAGKARRPQTRDTRVSFRSNPSHIERQHGAAPACRRCFRAGFDVAMNLQLGEGTAARKAFQNFVAAGGLGALSIRNGDKLYADGSVHGASITVEEALGRNYVDKLGEVAFGESALSRPVTRGMYNELLAEKQQKDMRNLMYTDHRPWSADDDALADGAEQDFDEKPKDDLLERKLSTRSKGALDAKDRRLSQMTLHDGAHEVLLNNIAAANSGRRTMSLEDGEIDIDPADFGSMFDDDEQHGVDGDSDGSGDSQSIVVFADRWSSWAKARHMLVYWVAIFALQALGSGYTNTVFAIIQDVQPSETYALLLQVGTLAFNSSQGGGLLFANAIVGFGRLRIALIALVAVGVACVITGFLEAPLAILALISVLGLASGVLLFLALATVHDLFATQGSRLLGLLSLLFVFAAGQIAGPWISRLVLHLLSWPWTFWITLITAACCILYIGLALGESNSFVVFRREAMRLKRKGEGWTPEPQPETSLRHVFVEDLARPFRILGSGWVLHVLAVVLTAFSAMFIYVFAGLQGVFTGSHGLSTTSAALAITLSCAVGVVLGVVALFSINGYIDTAKPGFATERLLVPSLLGAATFSFALYTLALASSFATTWFLTAFGTLLATASVVLVAGSTMQYILESYSPSRKTKLRDVVARDEVSTPTLLQGEDGGDDRYTSYSKPTDIHLNSLTPPTARRDKRWLDEHAIASLTVTVSLSFTVAAAMSVVAGFGYAKLSFAAFAMIFASTALVVTLLLVAVFLLGSTSRLASLEKIDRRQTMRTNARLSSDRTRRIKARR</sequence>
<evidence type="ECO:0000256" key="2">
    <source>
        <dbReference type="ARBA" id="ARBA00022448"/>
    </source>
</evidence>
<feature type="compositionally biased region" description="Polar residues" evidence="7">
    <location>
        <begin position="56"/>
        <end position="65"/>
    </location>
</feature>
<evidence type="ECO:0000313" key="9">
    <source>
        <dbReference type="EMBL" id="PWY97575.1"/>
    </source>
</evidence>
<feature type="transmembrane region" description="Helical" evidence="8">
    <location>
        <begin position="1250"/>
        <end position="1273"/>
    </location>
</feature>
<dbReference type="SUPFAM" id="SSF103473">
    <property type="entry name" value="MFS general substrate transporter"/>
    <property type="match status" value="1"/>
</dbReference>
<evidence type="ECO:0000256" key="3">
    <source>
        <dbReference type="ARBA" id="ARBA00022475"/>
    </source>
</evidence>
<dbReference type="InterPro" id="IPR036259">
    <property type="entry name" value="MFS_trans_sf"/>
</dbReference>
<dbReference type="Pfam" id="PF07690">
    <property type="entry name" value="MFS_1"/>
    <property type="match status" value="1"/>
</dbReference>
<evidence type="ECO:0000256" key="4">
    <source>
        <dbReference type="ARBA" id="ARBA00022692"/>
    </source>
</evidence>
<accession>A0A317XHE5</accession>
<feature type="non-terminal residue" evidence="9">
    <location>
        <position position="1496"/>
    </location>
</feature>
<feature type="compositionally biased region" description="Low complexity" evidence="7">
    <location>
        <begin position="232"/>
        <end position="253"/>
    </location>
</feature>
<feature type="compositionally biased region" description="Polar residues" evidence="7">
    <location>
        <begin position="13"/>
        <end position="22"/>
    </location>
</feature>
<dbReference type="PANTHER" id="PTHR23502:SF186">
    <property type="entry name" value="MAJOR FACILITATOR SUPERFAMILY (MFS) PROFILE DOMAIN-CONTAINING PROTEIN"/>
    <property type="match status" value="1"/>
</dbReference>
<keyword evidence="5 8" id="KW-1133">Transmembrane helix</keyword>
<dbReference type="InParanoid" id="A0A317XHE5"/>
<feature type="transmembrane region" description="Helical" evidence="8">
    <location>
        <begin position="1285"/>
        <end position="1307"/>
    </location>
</feature>
<feature type="region of interest" description="Disordered" evidence="7">
    <location>
        <begin position="432"/>
        <end position="517"/>
    </location>
</feature>
<evidence type="ECO:0000313" key="10">
    <source>
        <dbReference type="Proteomes" id="UP000246740"/>
    </source>
</evidence>
<dbReference type="OrthoDB" id="2555222at2759"/>
<feature type="compositionally biased region" description="Basic and acidic residues" evidence="7">
    <location>
        <begin position="579"/>
        <end position="594"/>
    </location>
</feature>
<feature type="transmembrane region" description="Helical" evidence="8">
    <location>
        <begin position="1436"/>
        <end position="1461"/>
    </location>
</feature>
<feature type="transmembrane region" description="Helical" evidence="8">
    <location>
        <begin position="1072"/>
        <end position="1093"/>
    </location>
</feature>
<dbReference type="Proteomes" id="UP000246740">
    <property type="component" value="Unassembled WGS sequence"/>
</dbReference>
<feature type="region of interest" description="Disordered" evidence="7">
    <location>
        <begin position="544"/>
        <end position="682"/>
    </location>
</feature>
<evidence type="ECO:0000256" key="5">
    <source>
        <dbReference type="ARBA" id="ARBA00022989"/>
    </source>
</evidence>
<dbReference type="Gene3D" id="1.20.1250.20">
    <property type="entry name" value="MFS general substrate transporter like domains"/>
    <property type="match status" value="1"/>
</dbReference>
<evidence type="ECO:0000256" key="6">
    <source>
        <dbReference type="ARBA" id="ARBA00023136"/>
    </source>
</evidence>
<feature type="transmembrane region" description="Helical" evidence="8">
    <location>
        <begin position="1137"/>
        <end position="1166"/>
    </location>
</feature>
<feature type="transmembrane region" description="Helical" evidence="8">
    <location>
        <begin position="1048"/>
        <end position="1066"/>
    </location>
</feature>
<name>A0A317XHE5_9BASI</name>
<keyword evidence="6 8" id="KW-0472">Membrane</keyword>
<dbReference type="PANTHER" id="PTHR23502">
    <property type="entry name" value="MAJOR FACILITATOR SUPERFAMILY"/>
    <property type="match status" value="1"/>
</dbReference>
<keyword evidence="10" id="KW-1185">Reference proteome</keyword>
<keyword evidence="3" id="KW-1003">Cell membrane</keyword>
<evidence type="ECO:0000256" key="7">
    <source>
        <dbReference type="SAM" id="MobiDB-lite"/>
    </source>
</evidence>
<gene>
    <name evidence="9" type="ORF">BCV70DRAFT_166730</name>
</gene>
<organism evidence="9 10">
    <name type="scientific">Testicularia cyperi</name>
    <dbReference type="NCBI Taxonomy" id="1882483"/>
    <lineage>
        <taxon>Eukaryota</taxon>
        <taxon>Fungi</taxon>
        <taxon>Dikarya</taxon>
        <taxon>Basidiomycota</taxon>
        <taxon>Ustilaginomycotina</taxon>
        <taxon>Ustilaginomycetes</taxon>
        <taxon>Ustilaginales</taxon>
        <taxon>Anthracoideaceae</taxon>
        <taxon>Testicularia</taxon>
    </lineage>
</organism>
<feature type="compositionally biased region" description="Acidic residues" evidence="7">
    <location>
        <begin position="660"/>
        <end position="675"/>
    </location>
</feature>
<dbReference type="GO" id="GO:0022857">
    <property type="term" value="F:transmembrane transporter activity"/>
    <property type="evidence" value="ECO:0007669"/>
    <property type="project" value="InterPro"/>
</dbReference>
<protein>
    <submittedName>
        <fullName evidence="9">MFS general substrate transporter</fullName>
    </submittedName>
</protein>
<feature type="compositionally biased region" description="Polar residues" evidence="7">
    <location>
        <begin position="138"/>
        <end position="180"/>
    </location>
</feature>
<dbReference type="InterPro" id="IPR011701">
    <property type="entry name" value="MFS"/>
</dbReference>
<dbReference type="STRING" id="1882483.A0A317XHE5"/>
<reference evidence="9 10" key="1">
    <citation type="journal article" date="2018" name="Mol. Biol. Evol.">
        <title>Broad Genomic Sampling Reveals a Smut Pathogenic Ancestry of the Fungal Clade Ustilaginomycotina.</title>
        <authorList>
            <person name="Kijpornyongpan T."/>
            <person name="Mondo S.J."/>
            <person name="Barry K."/>
            <person name="Sandor L."/>
            <person name="Lee J."/>
            <person name="Lipzen A."/>
            <person name="Pangilinan J."/>
            <person name="LaButti K."/>
            <person name="Hainaut M."/>
            <person name="Henrissat B."/>
            <person name="Grigoriev I.V."/>
            <person name="Spatafora J.W."/>
            <person name="Aime M.C."/>
        </authorList>
    </citation>
    <scope>NUCLEOTIDE SEQUENCE [LARGE SCALE GENOMIC DNA]</scope>
    <source>
        <strain evidence="9 10">MCA 3645</strain>
    </source>
</reference>
<feature type="compositionally biased region" description="Basic and acidic residues" evidence="7">
    <location>
        <begin position="218"/>
        <end position="231"/>
    </location>
</feature>
<dbReference type="GO" id="GO:0005886">
    <property type="term" value="C:plasma membrane"/>
    <property type="evidence" value="ECO:0007669"/>
    <property type="project" value="UniProtKB-SubCell"/>
</dbReference>
<evidence type="ECO:0000256" key="8">
    <source>
        <dbReference type="SAM" id="Phobius"/>
    </source>
</evidence>
<feature type="compositionally biased region" description="Basic and acidic residues" evidence="7">
    <location>
        <begin position="492"/>
        <end position="504"/>
    </location>
</feature>
<comment type="subcellular location">
    <subcellularLocation>
        <location evidence="1">Cell membrane</location>
        <topology evidence="1">Multi-pass membrane protein</topology>
    </subcellularLocation>
</comment>
<feature type="transmembrane region" description="Helical" evidence="8">
    <location>
        <begin position="1105"/>
        <end position="1125"/>
    </location>
</feature>